<dbReference type="PANTHER" id="PTHR31156">
    <property type="entry name" value="WBSCR19-LIKE PROTEIN"/>
    <property type="match status" value="1"/>
</dbReference>
<dbReference type="OMA" id="FIRSXIQ"/>
<dbReference type="InterPro" id="IPR020984">
    <property type="entry name" value="Speedy"/>
</dbReference>
<dbReference type="AlphaFoldDB" id="A0A8I3WWA7"/>
<protein>
    <submittedName>
        <fullName evidence="2">Uncharacterized protein</fullName>
    </submittedName>
</protein>
<keyword evidence="3" id="KW-1185">Reference proteome</keyword>
<dbReference type="GeneID" id="100402907"/>
<dbReference type="RefSeq" id="XP_054107126.1">
    <property type="nucleotide sequence ID" value="XM_054251151.1"/>
</dbReference>
<sequence length="147" mass="17874">MKMKRQQVSTVLPEQHQAFNRLLGDPVVKRFLAWDTYLRASDKYLLAMVIASFSRAGLFSWQYKRIHFFLALYLANDMEEDNQGPKQAIFYFLYGKNRSQRRLFQKLRFQFFCSMHCRAWVYPEELEEIQAYDPEHWVWARDHALFF</sequence>
<name>A0A8I3WWA7_CALJA</name>
<accession>A0A8I3WWA7</accession>
<dbReference type="RefSeq" id="XP_054107122.1">
    <property type="nucleotide sequence ID" value="XM_054251147.1"/>
</dbReference>
<dbReference type="Pfam" id="PF11357">
    <property type="entry name" value="Spy1"/>
    <property type="match status" value="1"/>
</dbReference>
<dbReference type="GeneTree" id="ENSGT00940000154173"/>
<dbReference type="Ensembl" id="ENSCJAT00000131678.1">
    <property type="protein sequence ID" value="ENSCJAP00000090742.1"/>
    <property type="gene ID" value="ENSCJAG00000077146.1"/>
</dbReference>
<gene>
    <name evidence="2" type="primary">LOC100402907</name>
</gene>
<dbReference type="KEGG" id="cjc:100402907"/>
<dbReference type="InterPro" id="IPR057742">
    <property type="entry name" value="Speedy_E"/>
</dbReference>
<proteinExistence type="inferred from homology"/>
<organism evidence="2 3">
    <name type="scientific">Callithrix jacchus</name>
    <name type="common">White-tufted-ear marmoset</name>
    <name type="synonym">Simia Jacchus</name>
    <dbReference type="NCBI Taxonomy" id="9483"/>
    <lineage>
        <taxon>Eukaryota</taxon>
        <taxon>Metazoa</taxon>
        <taxon>Chordata</taxon>
        <taxon>Craniata</taxon>
        <taxon>Vertebrata</taxon>
        <taxon>Euteleostomi</taxon>
        <taxon>Mammalia</taxon>
        <taxon>Eutheria</taxon>
        <taxon>Euarchontoglires</taxon>
        <taxon>Primates</taxon>
        <taxon>Haplorrhini</taxon>
        <taxon>Platyrrhini</taxon>
        <taxon>Cebidae</taxon>
        <taxon>Callitrichinae</taxon>
        <taxon>Callithrix</taxon>
        <taxon>Callithrix</taxon>
    </lineage>
</organism>
<evidence type="ECO:0000313" key="3">
    <source>
        <dbReference type="Proteomes" id="UP000008225"/>
    </source>
</evidence>
<dbReference type="Proteomes" id="UP000008225">
    <property type="component" value="Chromosome 2"/>
</dbReference>
<evidence type="ECO:0000256" key="1">
    <source>
        <dbReference type="ARBA" id="ARBA00010932"/>
    </source>
</evidence>
<dbReference type="RefSeq" id="XP_035145421.1">
    <property type="nucleotide sequence ID" value="XM_035289530.2"/>
</dbReference>
<dbReference type="GO" id="GO:0019901">
    <property type="term" value="F:protein kinase binding"/>
    <property type="evidence" value="ECO:0007669"/>
    <property type="project" value="InterPro"/>
</dbReference>
<reference evidence="2" key="3">
    <citation type="submission" date="2025-09" db="UniProtKB">
        <authorList>
            <consortium name="Ensembl"/>
        </authorList>
    </citation>
    <scope>IDENTIFICATION</scope>
</reference>
<comment type="similarity">
    <text evidence="1">Belongs to the Speedy/Ringo family.</text>
</comment>
<reference evidence="2" key="2">
    <citation type="submission" date="2025-08" db="UniProtKB">
        <authorList>
            <consortium name="Ensembl"/>
        </authorList>
    </citation>
    <scope>IDENTIFICATION</scope>
</reference>
<dbReference type="OrthoDB" id="9536938at2759"/>
<evidence type="ECO:0000313" key="2">
    <source>
        <dbReference type="Ensembl" id="ENSCJAP00000090742.1"/>
    </source>
</evidence>
<reference evidence="2 3" key="1">
    <citation type="submission" date="2009-03" db="EMBL/GenBank/DDBJ databases">
        <authorList>
            <person name="Warren W."/>
            <person name="Ye L."/>
            <person name="Minx P."/>
            <person name="Worley K."/>
            <person name="Gibbs R."/>
            <person name="Wilson R.K."/>
        </authorList>
    </citation>
    <scope>NUCLEOTIDE SEQUENCE [LARGE SCALE GENOMIC DNA]</scope>
</reference>